<keyword evidence="13" id="KW-1185">Reference proteome</keyword>
<gene>
    <name evidence="12" type="ORF">FisN_5Hh366</name>
</gene>
<dbReference type="InterPro" id="IPR045145">
    <property type="entry name" value="PTHR15271"/>
</dbReference>
<evidence type="ECO:0000256" key="7">
    <source>
        <dbReference type="ARBA" id="ARBA00023204"/>
    </source>
</evidence>
<reference evidence="12 13" key="1">
    <citation type="journal article" date="2015" name="Plant Cell">
        <title>Oil accumulation by the oleaginous diatom Fistulifera solaris as revealed by the genome and transcriptome.</title>
        <authorList>
            <person name="Tanaka T."/>
            <person name="Maeda Y."/>
            <person name="Veluchamy A."/>
            <person name="Tanaka M."/>
            <person name="Abida H."/>
            <person name="Marechal E."/>
            <person name="Bowler C."/>
            <person name="Muto M."/>
            <person name="Sunaga Y."/>
            <person name="Tanaka M."/>
            <person name="Yoshino T."/>
            <person name="Taniguchi T."/>
            <person name="Fukuda Y."/>
            <person name="Nemoto M."/>
            <person name="Matsumoto M."/>
            <person name="Wong P.S."/>
            <person name="Aburatani S."/>
            <person name="Fujibuchi W."/>
        </authorList>
    </citation>
    <scope>NUCLEOTIDE SEQUENCE [LARGE SCALE GENOMIC DNA]</scope>
    <source>
        <strain evidence="12 13">JPCC DA0580</strain>
    </source>
</reference>
<evidence type="ECO:0000256" key="6">
    <source>
        <dbReference type="ARBA" id="ARBA00022853"/>
    </source>
</evidence>
<feature type="repeat" description="WD" evidence="9">
    <location>
        <begin position="192"/>
        <end position="233"/>
    </location>
</feature>
<comment type="caution">
    <text evidence="12">The sequence shown here is derived from an EMBL/GenBank/DDBJ whole genome shotgun (WGS) entry which is preliminary data.</text>
</comment>
<organism evidence="12 13">
    <name type="scientific">Fistulifera solaris</name>
    <name type="common">Oleaginous diatom</name>
    <dbReference type="NCBI Taxonomy" id="1519565"/>
    <lineage>
        <taxon>Eukaryota</taxon>
        <taxon>Sar</taxon>
        <taxon>Stramenopiles</taxon>
        <taxon>Ochrophyta</taxon>
        <taxon>Bacillariophyta</taxon>
        <taxon>Bacillariophyceae</taxon>
        <taxon>Bacillariophycidae</taxon>
        <taxon>Naviculales</taxon>
        <taxon>Naviculaceae</taxon>
        <taxon>Fistulifera</taxon>
    </lineage>
</organism>
<evidence type="ECO:0000256" key="1">
    <source>
        <dbReference type="ARBA" id="ARBA00004123"/>
    </source>
</evidence>
<evidence type="ECO:0000313" key="12">
    <source>
        <dbReference type="EMBL" id="GAX16987.1"/>
    </source>
</evidence>
<dbReference type="Pfam" id="PF24105">
    <property type="entry name" value="Beta-prop_CAF1B_HIR1"/>
    <property type="match status" value="1"/>
</dbReference>
<dbReference type="Gene3D" id="2.130.10.10">
    <property type="entry name" value="YVTN repeat-like/Quinoprotein amine dehydrogenase"/>
    <property type="match status" value="2"/>
</dbReference>
<keyword evidence="3 9" id="KW-0853">WD repeat</keyword>
<feature type="repeat" description="WD" evidence="9">
    <location>
        <begin position="86"/>
        <end position="119"/>
    </location>
</feature>
<dbReference type="SMART" id="SM00320">
    <property type="entry name" value="WD40"/>
    <property type="match status" value="5"/>
</dbReference>
<dbReference type="OrthoDB" id="71227at2759"/>
<evidence type="ECO:0000256" key="10">
    <source>
        <dbReference type="SAM" id="MobiDB-lite"/>
    </source>
</evidence>
<protein>
    <submittedName>
        <fullName evidence="12">Chromatin assembly factor 1 subunit B</fullName>
    </submittedName>
</protein>
<dbReference type="GO" id="GO:0006335">
    <property type="term" value="P:DNA replication-dependent chromatin assembly"/>
    <property type="evidence" value="ECO:0007669"/>
    <property type="project" value="InterPro"/>
</dbReference>
<keyword evidence="8" id="KW-0539">Nucleus</keyword>
<keyword evidence="7" id="KW-0234">DNA repair</keyword>
<dbReference type="InterPro" id="IPR015943">
    <property type="entry name" value="WD40/YVTN_repeat-like_dom_sf"/>
</dbReference>
<feature type="region of interest" description="Disordered" evidence="10">
    <location>
        <begin position="512"/>
        <end position="531"/>
    </location>
</feature>
<keyword evidence="6" id="KW-0156">Chromatin regulator</keyword>
<evidence type="ECO:0000259" key="11">
    <source>
        <dbReference type="Pfam" id="PF24105"/>
    </source>
</evidence>
<dbReference type="InParanoid" id="A0A1Z5JSI8"/>
<dbReference type="InterPro" id="IPR055410">
    <property type="entry name" value="Beta-prop_CAF1B_HIR1"/>
</dbReference>
<feature type="region of interest" description="Disordered" evidence="10">
    <location>
        <begin position="336"/>
        <end position="360"/>
    </location>
</feature>
<dbReference type="PROSITE" id="PS50082">
    <property type="entry name" value="WD_REPEATS_2"/>
    <property type="match status" value="2"/>
</dbReference>
<evidence type="ECO:0000256" key="2">
    <source>
        <dbReference type="ARBA" id="ARBA00007306"/>
    </source>
</evidence>
<name>A0A1Z5JSI8_FISSO</name>
<dbReference type="GO" id="GO:0006334">
    <property type="term" value="P:nucleosome assembly"/>
    <property type="evidence" value="ECO:0007669"/>
    <property type="project" value="TreeGrafter"/>
</dbReference>
<dbReference type="EMBL" id="BDSP01000111">
    <property type="protein sequence ID" value="GAX16987.1"/>
    <property type="molecule type" value="Genomic_DNA"/>
</dbReference>
<evidence type="ECO:0000256" key="8">
    <source>
        <dbReference type="ARBA" id="ARBA00023242"/>
    </source>
</evidence>
<keyword evidence="4" id="KW-0677">Repeat</keyword>
<evidence type="ECO:0000256" key="4">
    <source>
        <dbReference type="ARBA" id="ARBA00022737"/>
    </source>
</evidence>
<dbReference type="InterPro" id="IPR001680">
    <property type="entry name" value="WD40_rpt"/>
</dbReference>
<evidence type="ECO:0000256" key="3">
    <source>
        <dbReference type="ARBA" id="ARBA00022574"/>
    </source>
</evidence>
<proteinExistence type="inferred from homology"/>
<evidence type="ECO:0000256" key="5">
    <source>
        <dbReference type="ARBA" id="ARBA00022763"/>
    </source>
</evidence>
<comment type="similarity">
    <text evidence="2">Belongs to the WD repeat HIR1 family.</text>
</comment>
<dbReference type="InterPro" id="IPR036322">
    <property type="entry name" value="WD40_repeat_dom_sf"/>
</dbReference>
<keyword evidence="5" id="KW-0227">DNA damage</keyword>
<dbReference type="SUPFAM" id="SSF50978">
    <property type="entry name" value="WD40 repeat-like"/>
    <property type="match status" value="1"/>
</dbReference>
<dbReference type="AlphaFoldDB" id="A0A1Z5JSI8"/>
<dbReference type="GO" id="GO:0005634">
    <property type="term" value="C:nucleus"/>
    <property type="evidence" value="ECO:0007669"/>
    <property type="project" value="UniProtKB-SubCell"/>
</dbReference>
<dbReference type="GO" id="GO:0006281">
    <property type="term" value="P:DNA repair"/>
    <property type="evidence" value="ECO:0007669"/>
    <property type="project" value="UniProtKB-KW"/>
</dbReference>
<comment type="subcellular location">
    <subcellularLocation>
        <location evidence="1">Nucleus</location>
    </subcellularLocation>
</comment>
<feature type="domain" description="CAF1B/HIR1 beta-propeller" evidence="11">
    <location>
        <begin position="1"/>
        <end position="430"/>
    </location>
</feature>
<dbReference type="GO" id="GO:0033186">
    <property type="term" value="C:CAF-1 complex"/>
    <property type="evidence" value="ECO:0007669"/>
    <property type="project" value="TreeGrafter"/>
</dbReference>
<dbReference type="Proteomes" id="UP000198406">
    <property type="component" value="Unassembled WGS sequence"/>
</dbReference>
<evidence type="ECO:0000256" key="9">
    <source>
        <dbReference type="PROSITE-ProRule" id="PRU00221"/>
    </source>
</evidence>
<sequence>MRVETPQLLWHSETDKNVNTAINGVSLLQSGLLDPTKELYGNVLATGGNSNILHLWKIAFAPAASGSTIFQKHSDNQNKIEHLCSLTRPDCAVHAVSFSPDGLHLAAGLSSGTILIWSVPHNKRGNGNGRHFWCGVTREQDLMVRVVQVATDNITDLCWSADSQRLVVGSVDGAMAVCELQEDTWRVVYKNANDHSHYIQGVCYDPTGVYIASMSSDRSVRVFSRKTPKKKKKKVPEINTGKLEMNYRSKEIRRSRNSNGGNKNFFCDEATLNSFVRRLAWTPDGAFLITPAALHGSSGYATLMFARHQYDEPYRILGGLEKPSLVVRPNPKLFELPEPSAIETNENESKENQSPVPSNTSSLPYRSIFAVLTWDSVLIYDTHHRQPLSVIRGLHYAHLMDATWSADGHTLIVCSNDGYLSIINFAEGELGKVFERPVESTPPVAAPVAAALLPPCEPGPVAVLQTRPAKKAKFAVPEVDEELVEPVDPSSVVPKRSADEAMAGVDKLTLTDEEANKKKKKRIQPILLQAS</sequence>
<accession>A0A1Z5JSI8</accession>
<evidence type="ECO:0000313" key="13">
    <source>
        <dbReference type="Proteomes" id="UP000198406"/>
    </source>
</evidence>
<dbReference type="PANTHER" id="PTHR15271">
    <property type="entry name" value="CHROMATIN ASSEMBLY FACTOR 1 SUBUNIT B"/>
    <property type="match status" value="1"/>
</dbReference>
<dbReference type="PANTHER" id="PTHR15271:SF4">
    <property type="entry name" value="CHROMATIN ASSEMBLY FACTOR 1 SUBUNIT B"/>
    <property type="match status" value="1"/>
</dbReference>